<gene>
    <name evidence="4" type="primary">LOC107228192</name>
</gene>
<dbReference type="PANTHER" id="PTHR21879">
    <property type="entry name" value="FI03362P-RELATED-RELATED"/>
    <property type="match status" value="1"/>
</dbReference>
<dbReference type="AlphaFoldDB" id="A0A6J0CCG1"/>
<accession>A0A6J0CCG1</accession>
<sequence length="254" mass="27045">MASFRHFIAPMLVLIFIGSTTADELWVERSGGVLGGFTNLCAKEDPKNVSVSCHGVRIVRKVVQQFLEKSAAVPNLELSEGVQLIETSAPMLSRRARNMKNSGVVEEIVNFLEGRELRVKLPSLLPDNLETALKESLPNANQGRKKGDGFGGGKGGGGGVMMMALMMGKMMGALGLGALGLLAMKALMVSGLALMLSLIVAAKKLAGGHDDGGGHHVIYAQESHGHGHRRSLDDTDFGDLPYRGYSIDYAVKNS</sequence>
<keyword evidence="2" id="KW-0732">Signal</keyword>
<protein>
    <submittedName>
        <fullName evidence="4">Uncharacterized protein LOC107228192</fullName>
    </submittedName>
</protein>
<evidence type="ECO:0000313" key="4">
    <source>
        <dbReference type="RefSeq" id="XP_015525056.2"/>
    </source>
</evidence>
<dbReference type="GeneID" id="107228192"/>
<keyword evidence="1" id="KW-1133">Transmembrane helix</keyword>
<keyword evidence="3" id="KW-1185">Reference proteome</keyword>
<dbReference type="OrthoDB" id="8190250at2759"/>
<dbReference type="GO" id="GO:0016020">
    <property type="term" value="C:membrane"/>
    <property type="evidence" value="ECO:0007669"/>
    <property type="project" value="TreeGrafter"/>
</dbReference>
<proteinExistence type="predicted"/>
<feature type="chain" id="PRO_5047078980" evidence="2">
    <location>
        <begin position="23"/>
        <end position="254"/>
    </location>
</feature>
<organism evidence="4">
    <name type="scientific">Neodiprion lecontei</name>
    <name type="common">Redheaded pine sawfly</name>
    <dbReference type="NCBI Taxonomy" id="441921"/>
    <lineage>
        <taxon>Eukaryota</taxon>
        <taxon>Metazoa</taxon>
        <taxon>Ecdysozoa</taxon>
        <taxon>Arthropoda</taxon>
        <taxon>Hexapoda</taxon>
        <taxon>Insecta</taxon>
        <taxon>Pterygota</taxon>
        <taxon>Neoptera</taxon>
        <taxon>Endopterygota</taxon>
        <taxon>Hymenoptera</taxon>
        <taxon>Tenthredinoidea</taxon>
        <taxon>Diprionidae</taxon>
        <taxon>Diprioninae</taxon>
        <taxon>Neodiprion</taxon>
    </lineage>
</organism>
<evidence type="ECO:0000313" key="3">
    <source>
        <dbReference type="Proteomes" id="UP000829291"/>
    </source>
</evidence>
<reference evidence="4" key="1">
    <citation type="submission" date="2025-08" db="UniProtKB">
        <authorList>
            <consortium name="RefSeq"/>
        </authorList>
    </citation>
    <scope>IDENTIFICATION</scope>
    <source>
        <tissue evidence="4">Thorax and Abdomen</tissue>
    </source>
</reference>
<dbReference type="InterPro" id="IPR012464">
    <property type="entry name" value="DUF1676"/>
</dbReference>
<keyword evidence="1" id="KW-0812">Transmembrane</keyword>
<evidence type="ECO:0000256" key="1">
    <source>
        <dbReference type="SAM" id="Phobius"/>
    </source>
</evidence>
<evidence type="ECO:0000256" key="2">
    <source>
        <dbReference type="SAM" id="SignalP"/>
    </source>
</evidence>
<name>A0A6J0CCG1_NEOLC</name>
<dbReference type="Proteomes" id="UP000829291">
    <property type="component" value="Chromosome 1"/>
</dbReference>
<dbReference type="InParanoid" id="A0A6J0CCG1"/>
<dbReference type="PANTHER" id="PTHR21879:SF23">
    <property type="entry name" value="IP06949P"/>
    <property type="match status" value="1"/>
</dbReference>
<dbReference type="Pfam" id="PF07898">
    <property type="entry name" value="DUF1676"/>
    <property type="match status" value="1"/>
</dbReference>
<feature type="transmembrane region" description="Helical" evidence="1">
    <location>
        <begin position="170"/>
        <end position="196"/>
    </location>
</feature>
<dbReference type="RefSeq" id="XP_015525056.2">
    <property type="nucleotide sequence ID" value="XM_015669570.2"/>
</dbReference>
<feature type="signal peptide" evidence="2">
    <location>
        <begin position="1"/>
        <end position="22"/>
    </location>
</feature>
<keyword evidence="1" id="KW-0472">Membrane</keyword>
<dbReference type="KEGG" id="nlo:107228192"/>